<dbReference type="InterPro" id="IPR024326">
    <property type="entry name" value="RRP7_C"/>
</dbReference>
<dbReference type="AlphaFoldDB" id="A0A1S9RPU8"/>
<dbReference type="FunFam" id="3.40.50.300:FF:000239">
    <property type="entry name" value="Meiotic recombination protein DMC1"/>
    <property type="match status" value="1"/>
</dbReference>
<organism evidence="13 14">
    <name type="scientific">Penicillium brasilianum</name>
    <dbReference type="NCBI Taxonomy" id="104259"/>
    <lineage>
        <taxon>Eukaryota</taxon>
        <taxon>Fungi</taxon>
        <taxon>Dikarya</taxon>
        <taxon>Ascomycota</taxon>
        <taxon>Pezizomycotina</taxon>
        <taxon>Eurotiomycetes</taxon>
        <taxon>Eurotiomycetidae</taxon>
        <taxon>Eurotiales</taxon>
        <taxon>Aspergillaceae</taxon>
        <taxon>Penicillium</taxon>
    </lineage>
</organism>
<comment type="caution">
    <text evidence="13">The sequence shown here is derived from an EMBL/GenBank/DDBJ whole genome shotgun (WGS) entry which is preliminary data.</text>
</comment>
<evidence type="ECO:0000256" key="7">
    <source>
        <dbReference type="ARBA" id="ARBA00023254"/>
    </source>
</evidence>
<dbReference type="Proteomes" id="UP000190744">
    <property type="component" value="Unassembled WGS sequence"/>
</dbReference>
<dbReference type="CDD" id="cd19514">
    <property type="entry name" value="DMC1"/>
    <property type="match status" value="1"/>
</dbReference>
<dbReference type="PANTHER" id="PTHR22942">
    <property type="entry name" value="RECA/RAD51/RADA DNA STRAND-PAIRING FAMILY MEMBER"/>
    <property type="match status" value="1"/>
</dbReference>
<evidence type="ECO:0000256" key="1">
    <source>
        <dbReference type="ARBA" id="ARBA00004123"/>
    </source>
</evidence>
<dbReference type="InterPro" id="IPR011940">
    <property type="entry name" value="Dmc1"/>
</dbReference>
<dbReference type="NCBIfam" id="NF003301">
    <property type="entry name" value="PRK04301.1"/>
    <property type="match status" value="1"/>
</dbReference>
<dbReference type="Gene3D" id="3.40.50.300">
    <property type="entry name" value="P-loop containing nucleotide triphosphate hydrolases"/>
    <property type="match status" value="1"/>
</dbReference>
<evidence type="ECO:0000256" key="5">
    <source>
        <dbReference type="ARBA" id="ARBA00023125"/>
    </source>
</evidence>
<dbReference type="SMART" id="SM00382">
    <property type="entry name" value="AAA"/>
    <property type="match status" value="1"/>
</dbReference>
<evidence type="ECO:0000256" key="9">
    <source>
        <dbReference type="RuleBase" id="RU003422"/>
    </source>
</evidence>
<evidence type="ECO:0000313" key="13">
    <source>
        <dbReference type="EMBL" id="OOQ87532.1"/>
    </source>
</evidence>
<dbReference type="Gene3D" id="1.10.150.20">
    <property type="entry name" value="5' to 3' exonuclease, C-terminal subdomain"/>
    <property type="match status" value="1"/>
</dbReference>
<dbReference type="PROSITE" id="PS50163">
    <property type="entry name" value="RECA_3"/>
    <property type="match status" value="1"/>
</dbReference>
<evidence type="ECO:0000313" key="14">
    <source>
        <dbReference type="Proteomes" id="UP000190744"/>
    </source>
</evidence>
<dbReference type="GO" id="GO:0003690">
    <property type="term" value="F:double-stranded DNA binding"/>
    <property type="evidence" value="ECO:0007669"/>
    <property type="project" value="TreeGrafter"/>
</dbReference>
<dbReference type="EMBL" id="LJBN01000123">
    <property type="protein sequence ID" value="OOQ87532.1"/>
    <property type="molecule type" value="Genomic_DNA"/>
</dbReference>
<evidence type="ECO:0000256" key="4">
    <source>
        <dbReference type="ARBA" id="ARBA00022840"/>
    </source>
</evidence>
<comment type="subcellular location">
    <subcellularLocation>
        <location evidence="1">Nucleus</location>
    </subcellularLocation>
</comment>
<dbReference type="InterPro" id="IPR020588">
    <property type="entry name" value="RecA_ATP-bd"/>
</dbReference>
<dbReference type="Pfam" id="PF17799">
    <property type="entry name" value="RRM_Rrp7"/>
    <property type="match status" value="1"/>
</dbReference>
<dbReference type="InterPro" id="IPR013632">
    <property type="entry name" value="Rad51_C"/>
</dbReference>
<dbReference type="InterPro" id="IPR027417">
    <property type="entry name" value="P-loop_NTPase"/>
</dbReference>
<dbReference type="InterPro" id="IPR020587">
    <property type="entry name" value="RecA_monomer-monomer_interface"/>
</dbReference>
<dbReference type="FunFam" id="1.10.150.20:FF:000172">
    <property type="entry name" value="Meiotic recombination protein (Dmc1), putative (AFU_orthologue AFUA_7G02200)"/>
    <property type="match status" value="1"/>
</dbReference>
<evidence type="ECO:0000259" key="12">
    <source>
        <dbReference type="PROSITE" id="PS50163"/>
    </source>
</evidence>
<evidence type="ECO:0000256" key="8">
    <source>
        <dbReference type="ARBA" id="ARBA00023306"/>
    </source>
</evidence>
<dbReference type="Gene3D" id="6.10.250.1770">
    <property type="match status" value="1"/>
</dbReference>
<protein>
    <submittedName>
        <fullName evidence="13">Meiotic recombination protein DMC1</fullName>
    </submittedName>
</protein>
<keyword evidence="3 9" id="KW-0547">Nucleotide-binding</keyword>
<dbReference type="Pfam" id="PF12923">
    <property type="entry name" value="RRP7"/>
    <property type="match status" value="1"/>
</dbReference>
<dbReference type="PROSITE" id="PS50162">
    <property type="entry name" value="RECA_2"/>
    <property type="match status" value="1"/>
</dbReference>
<dbReference type="GO" id="GO:0070192">
    <property type="term" value="P:chromosome organization involved in meiotic cell cycle"/>
    <property type="evidence" value="ECO:0007669"/>
    <property type="project" value="TreeGrafter"/>
</dbReference>
<proteinExistence type="inferred from homology"/>
<dbReference type="SUPFAM" id="SSF47794">
    <property type="entry name" value="Rad51 N-terminal domain-like"/>
    <property type="match status" value="1"/>
</dbReference>
<feature type="domain" description="RecA family profile 2" evidence="12">
    <location>
        <begin position="272"/>
        <end position="336"/>
    </location>
</feature>
<evidence type="ECO:0000256" key="6">
    <source>
        <dbReference type="ARBA" id="ARBA00023242"/>
    </source>
</evidence>
<dbReference type="GO" id="GO:0000730">
    <property type="term" value="P:DNA recombinase assembly"/>
    <property type="evidence" value="ECO:0007669"/>
    <property type="project" value="TreeGrafter"/>
</dbReference>
<sequence length="714" mass="79780">MPASDPGDEFNDDDFIVDIDGIQAHGIGAADITKLKANGFYTVASVHGATRRTLLKIKGFSEIKVEKVKEAIQKCLPSASGFVTAMELHHQRKKVVRISTGSKQFDSILGGGFQSMSISEVFGEFRCGKTQLSHTMSVIAQLPRSHGGADGKVAYIDTEGTFRPERIAQIAERFGMDPDTAQENIAYARALNSEHQLELLNTLSREFAEGQYRLLIIDSIMNCFRVDYCGRGELAERQQKLGQFLMKLAHMAEEFNVCVLMTNQVQSDPGASALFAGADGRKPVGGHVLAHASTTRVLLRKGRGDERVAKIQDSPDCPEREATYVITNGGITDPDKVGAEPTGRIQDNDKAYKLAYNHHQIQQEYQSIHTQPSMRQNLTLNVKLQKKIQPESTTQRIPTPTSVMKATFEVAGYTTLPLQLPSTPTYPTPATHYLYIRPHEPRIPDPDSARSLFIVNAPIDTTEVHLRNLFSTQLSAGRVERVTFEDVPVKKAGVATATEPNLSHRSNKKRKRVTADDLQGTLDSIQVPSSWDRALHKSGAHAIIVFADKPSMESSLKAAAKAARKGTALLWGDGIPADRIPALGVQRYISHEKRRYPERGALLRTVNDFMTVFEQVSEARKKEESRKAEEPNEDGFVTVTNGPKLNSVARAEEMRELVEKQKKKEAGLEDFYRFQSREKRKERQQMLLRRFDEDKRKLEDIKMRRGKIRVSLAF</sequence>
<keyword evidence="7" id="KW-0469">Meiosis</keyword>
<evidence type="ECO:0000256" key="2">
    <source>
        <dbReference type="ARBA" id="ARBA00008897"/>
    </source>
</evidence>
<dbReference type="NCBIfam" id="TIGR02238">
    <property type="entry name" value="recomb_DMC1"/>
    <property type="match status" value="1"/>
</dbReference>
<keyword evidence="5" id="KW-0238">DNA-binding</keyword>
<dbReference type="InterPro" id="IPR040447">
    <property type="entry name" value="RRM_Rrp7"/>
</dbReference>
<keyword evidence="4 9" id="KW-0067">ATP-binding</keyword>
<dbReference type="InterPro" id="IPR010995">
    <property type="entry name" value="DNA_repair_Rad51/TF_NusA_a-hlx"/>
</dbReference>
<keyword evidence="6" id="KW-0539">Nucleus</keyword>
<dbReference type="GO" id="GO:0042148">
    <property type="term" value="P:DNA strand invasion"/>
    <property type="evidence" value="ECO:0007669"/>
    <property type="project" value="TreeGrafter"/>
</dbReference>
<gene>
    <name evidence="13" type="ORF">PEBR_15429</name>
</gene>
<evidence type="ECO:0000259" key="11">
    <source>
        <dbReference type="PROSITE" id="PS50162"/>
    </source>
</evidence>
<dbReference type="Pfam" id="PF14520">
    <property type="entry name" value="HHH_5"/>
    <property type="match status" value="1"/>
</dbReference>
<dbReference type="InterPro" id="IPR003593">
    <property type="entry name" value="AAA+_ATPase"/>
</dbReference>
<evidence type="ECO:0000256" key="10">
    <source>
        <dbReference type="SAM" id="MobiDB-lite"/>
    </source>
</evidence>
<dbReference type="GO" id="GO:0005524">
    <property type="term" value="F:ATP binding"/>
    <property type="evidence" value="ECO:0007669"/>
    <property type="project" value="UniProtKB-KW"/>
</dbReference>
<accession>A0A1S9RPU8</accession>
<comment type="similarity">
    <text evidence="2">Belongs to the RecA family. DMC1 subfamily.</text>
</comment>
<feature type="region of interest" description="Disordered" evidence="10">
    <location>
        <begin position="620"/>
        <end position="641"/>
    </location>
</feature>
<dbReference type="GO" id="GO:0003697">
    <property type="term" value="F:single-stranded DNA binding"/>
    <property type="evidence" value="ECO:0007669"/>
    <property type="project" value="TreeGrafter"/>
</dbReference>
<reference evidence="14" key="1">
    <citation type="submission" date="2015-09" db="EMBL/GenBank/DDBJ databases">
        <authorList>
            <person name="Fill T.P."/>
            <person name="Baretta J.F."/>
            <person name="de Almeida L.G."/>
            <person name="Rocha M."/>
            <person name="de Souza D.H."/>
            <person name="Malavazi I."/>
            <person name="Cerdeira L.T."/>
            <person name="Hong H."/>
            <person name="Samborskyy M."/>
            <person name="de Vasconcelos A.T."/>
            <person name="Leadlay P."/>
            <person name="Rodrigues-Filho E."/>
        </authorList>
    </citation>
    <scope>NUCLEOTIDE SEQUENCE [LARGE SCALE GENOMIC DNA]</scope>
    <source>
        <strain evidence="14">LaBioMMi 136</strain>
    </source>
</reference>
<dbReference type="GO" id="GO:0000794">
    <property type="term" value="C:condensed nuclear chromosome"/>
    <property type="evidence" value="ECO:0007669"/>
    <property type="project" value="TreeGrafter"/>
</dbReference>
<dbReference type="GO" id="GO:0000150">
    <property type="term" value="F:DNA strand exchange activity"/>
    <property type="evidence" value="ECO:0007669"/>
    <property type="project" value="InterPro"/>
</dbReference>
<dbReference type="PANTHER" id="PTHR22942:SF30">
    <property type="entry name" value="MEIOTIC RECOMBINATION PROTEIN DMC1_LIM15 HOMOLOG"/>
    <property type="match status" value="1"/>
</dbReference>
<keyword evidence="8" id="KW-0131">Cell cycle</keyword>
<feature type="domain" description="RecA family profile 1" evidence="11">
    <location>
        <begin position="94"/>
        <end position="265"/>
    </location>
</feature>
<name>A0A1S9RPU8_PENBI</name>
<dbReference type="CDD" id="cd12293">
    <property type="entry name" value="dRRM_Rrp7p"/>
    <property type="match status" value="1"/>
</dbReference>
<dbReference type="Pfam" id="PF08423">
    <property type="entry name" value="Rad51"/>
    <property type="match status" value="1"/>
</dbReference>
<feature type="compositionally biased region" description="Basic and acidic residues" evidence="10">
    <location>
        <begin position="620"/>
        <end position="630"/>
    </location>
</feature>
<dbReference type="GO" id="GO:0000709">
    <property type="term" value="P:meiotic joint molecule formation"/>
    <property type="evidence" value="ECO:0007669"/>
    <property type="project" value="UniProtKB-ARBA"/>
</dbReference>
<dbReference type="CDD" id="cd12950">
    <property type="entry name" value="RRP7_Rrp7p"/>
    <property type="match status" value="1"/>
</dbReference>
<dbReference type="GO" id="GO:0140664">
    <property type="term" value="F:ATP-dependent DNA damage sensor activity"/>
    <property type="evidence" value="ECO:0007669"/>
    <property type="project" value="InterPro"/>
</dbReference>
<dbReference type="GO" id="GO:0006312">
    <property type="term" value="P:mitotic recombination"/>
    <property type="evidence" value="ECO:0007669"/>
    <property type="project" value="TreeGrafter"/>
</dbReference>
<evidence type="ECO:0000256" key="3">
    <source>
        <dbReference type="ARBA" id="ARBA00022741"/>
    </source>
</evidence>
<dbReference type="SUPFAM" id="SSF52540">
    <property type="entry name" value="P-loop containing nucleoside triphosphate hydrolases"/>
    <property type="match status" value="1"/>
</dbReference>